<dbReference type="GO" id="GO:0004534">
    <property type="term" value="F:5'-3' RNA exonuclease activity"/>
    <property type="evidence" value="ECO:0007669"/>
    <property type="project" value="TreeGrafter"/>
</dbReference>
<gene>
    <name evidence="1" type="ORF">EI42_00716</name>
</gene>
<dbReference type="AlphaFoldDB" id="A0A326UI97"/>
<comment type="caution">
    <text evidence="1">The sequence shown here is derived from an EMBL/GenBank/DDBJ whole genome shotgun (WGS) entry which is preliminary data.</text>
</comment>
<sequence>MTVASTISPDAPIDFQLHTIHSDGWWHPEELIDYLVQEGFAIAAITDHDRVDTIEQVQYLGAQRNLHILTAAEFSGEWKGISTDVLCFGFDPHNPALRELSDSLLRPLYMRTRQAYMTLLERGYRFPREQELLAKRGGEVRLPTDLGLLLIKHGYVADKAEGRRLLDELNCVWSTVPVEQVIETVHQSGGVCLLAHPGRGGASFYFTEEALDELRAIAPFDGLEAFYPAHSPEDTAFFLRYAEKHQLLVSAGSDSHSPAAQMPIKYQARQARALLERLGFTFNAE</sequence>
<name>A0A326UI97_THEHA</name>
<dbReference type="Gene3D" id="1.10.150.650">
    <property type="match status" value="1"/>
</dbReference>
<dbReference type="CDD" id="cd07438">
    <property type="entry name" value="PHP_HisPPase_AMP"/>
    <property type="match status" value="1"/>
</dbReference>
<dbReference type="EMBL" id="QKUF01000001">
    <property type="protein sequence ID" value="PZW36540.1"/>
    <property type="molecule type" value="Genomic_DNA"/>
</dbReference>
<organism evidence="1 2">
    <name type="scientific">Thermosporothrix hazakensis</name>
    <dbReference type="NCBI Taxonomy" id="644383"/>
    <lineage>
        <taxon>Bacteria</taxon>
        <taxon>Bacillati</taxon>
        <taxon>Chloroflexota</taxon>
        <taxon>Ktedonobacteria</taxon>
        <taxon>Ktedonobacterales</taxon>
        <taxon>Thermosporotrichaceae</taxon>
        <taxon>Thermosporothrix</taxon>
    </lineage>
</organism>
<protein>
    <recommendedName>
        <fullName evidence="3">Polymerase/histidinol phosphatase N-terminal domain-containing protein</fullName>
    </recommendedName>
</protein>
<evidence type="ECO:0008006" key="3">
    <source>
        <dbReference type="Google" id="ProtNLM"/>
    </source>
</evidence>
<evidence type="ECO:0000313" key="2">
    <source>
        <dbReference type="Proteomes" id="UP000248806"/>
    </source>
</evidence>
<keyword evidence="2" id="KW-1185">Reference proteome</keyword>
<dbReference type="PANTHER" id="PTHR42924:SF3">
    <property type="entry name" value="POLYMERASE_HISTIDINOL PHOSPHATASE N-TERMINAL DOMAIN-CONTAINING PROTEIN"/>
    <property type="match status" value="1"/>
</dbReference>
<accession>A0A326UI97</accession>
<dbReference type="RefSeq" id="WP_111318872.1">
    <property type="nucleotide sequence ID" value="NZ_BIFX01000001.1"/>
</dbReference>
<proteinExistence type="predicted"/>
<dbReference type="PANTHER" id="PTHR42924">
    <property type="entry name" value="EXONUCLEASE"/>
    <property type="match status" value="1"/>
</dbReference>
<dbReference type="Gene3D" id="3.20.20.140">
    <property type="entry name" value="Metal-dependent hydrolases"/>
    <property type="match status" value="1"/>
</dbReference>
<dbReference type="SUPFAM" id="SSF89550">
    <property type="entry name" value="PHP domain-like"/>
    <property type="match status" value="1"/>
</dbReference>
<evidence type="ECO:0000313" key="1">
    <source>
        <dbReference type="EMBL" id="PZW36540.1"/>
    </source>
</evidence>
<dbReference type="InterPro" id="IPR052018">
    <property type="entry name" value="PHP_domain"/>
</dbReference>
<dbReference type="Proteomes" id="UP000248806">
    <property type="component" value="Unassembled WGS sequence"/>
</dbReference>
<dbReference type="InterPro" id="IPR016195">
    <property type="entry name" value="Pol/histidinol_Pase-like"/>
</dbReference>
<dbReference type="GO" id="GO:0035312">
    <property type="term" value="F:5'-3' DNA exonuclease activity"/>
    <property type="evidence" value="ECO:0007669"/>
    <property type="project" value="TreeGrafter"/>
</dbReference>
<dbReference type="OrthoDB" id="148751at2"/>
<reference evidence="1 2" key="1">
    <citation type="submission" date="2018-06" db="EMBL/GenBank/DDBJ databases">
        <title>Genomic Encyclopedia of Archaeal and Bacterial Type Strains, Phase II (KMG-II): from individual species to whole genera.</title>
        <authorList>
            <person name="Goeker M."/>
        </authorList>
    </citation>
    <scope>NUCLEOTIDE SEQUENCE [LARGE SCALE GENOMIC DNA]</scope>
    <source>
        <strain evidence="1 2">ATCC BAA-1881</strain>
    </source>
</reference>